<keyword evidence="3" id="KW-0067">ATP-binding</keyword>
<dbReference type="InterPro" id="IPR003142">
    <property type="entry name" value="BPL_C"/>
</dbReference>
<dbReference type="InterPro" id="IPR030855">
    <property type="entry name" value="Bifunct_BirA"/>
</dbReference>
<dbReference type="InterPro" id="IPR008988">
    <property type="entry name" value="Transcriptional_repressor_C"/>
</dbReference>
<dbReference type="InterPro" id="IPR036390">
    <property type="entry name" value="WH_DNA-bd_sf"/>
</dbReference>
<dbReference type="Pfam" id="PF08279">
    <property type="entry name" value="HTH_11"/>
    <property type="match status" value="1"/>
</dbReference>
<dbReference type="InterPro" id="IPR013196">
    <property type="entry name" value="HTH_11"/>
</dbReference>
<dbReference type="CDD" id="cd16442">
    <property type="entry name" value="BPL"/>
    <property type="match status" value="1"/>
</dbReference>
<dbReference type="PROSITE" id="PS51733">
    <property type="entry name" value="BPL_LPL_CATALYTIC"/>
    <property type="match status" value="1"/>
</dbReference>
<reference evidence="5" key="1">
    <citation type="submission" date="2019-08" db="EMBL/GenBank/DDBJ databases">
        <authorList>
            <person name="Kucharzyk K."/>
            <person name="Murdoch R.W."/>
            <person name="Higgins S."/>
            <person name="Loffler F."/>
        </authorList>
    </citation>
    <scope>NUCLEOTIDE SEQUENCE</scope>
</reference>
<dbReference type="EC" id="6.3.4.15" evidence="5"/>
<dbReference type="SUPFAM" id="SSF50037">
    <property type="entry name" value="C-terminal domain of transcriptional repressors"/>
    <property type="match status" value="1"/>
</dbReference>
<proteinExistence type="inferred from homology"/>
<evidence type="ECO:0000256" key="1">
    <source>
        <dbReference type="ARBA" id="ARBA00022598"/>
    </source>
</evidence>
<dbReference type="EMBL" id="VSSQ01000409">
    <property type="protein sequence ID" value="MPL93946.1"/>
    <property type="molecule type" value="Genomic_DNA"/>
</dbReference>
<keyword evidence="1 5" id="KW-0436">Ligase</keyword>
<feature type="domain" description="BPL/LPL catalytic" evidence="4">
    <location>
        <begin position="67"/>
        <end position="258"/>
    </location>
</feature>
<dbReference type="Gene3D" id="1.10.10.10">
    <property type="entry name" value="Winged helix-like DNA-binding domain superfamily/Winged helix DNA-binding domain"/>
    <property type="match status" value="1"/>
</dbReference>
<dbReference type="Pfam" id="PF03099">
    <property type="entry name" value="BPL_LplA_LipB"/>
    <property type="match status" value="1"/>
</dbReference>
<accession>A0A644VRH5</accession>
<evidence type="ECO:0000313" key="5">
    <source>
        <dbReference type="EMBL" id="MPL93946.1"/>
    </source>
</evidence>
<dbReference type="GO" id="GO:0004077">
    <property type="term" value="F:biotin--[biotin carboxyl-carrier protein] ligase activity"/>
    <property type="evidence" value="ECO:0007669"/>
    <property type="project" value="UniProtKB-EC"/>
</dbReference>
<dbReference type="AlphaFoldDB" id="A0A644VRH5"/>
<comment type="caution">
    <text evidence="5">The sequence shown here is derived from an EMBL/GenBank/DDBJ whole genome shotgun (WGS) entry which is preliminary data.</text>
</comment>
<dbReference type="InterPro" id="IPR036388">
    <property type="entry name" value="WH-like_DNA-bd_sf"/>
</dbReference>
<organism evidence="5">
    <name type="scientific">bioreactor metagenome</name>
    <dbReference type="NCBI Taxonomy" id="1076179"/>
    <lineage>
        <taxon>unclassified sequences</taxon>
        <taxon>metagenomes</taxon>
        <taxon>ecological metagenomes</taxon>
    </lineage>
</organism>
<gene>
    <name evidence="5" type="primary">birA_16</name>
    <name evidence="5" type="ORF">SDC9_40094</name>
</gene>
<name>A0A644VRH5_9ZZZZ</name>
<dbReference type="Pfam" id="PF02237">
    <property type="entry name" value="BPL_C"/>
    <property type="match status" value="1"/>
</dbReference>
<dbReference type="HAMAP" id="MF_00978">
    <property type="entry name" value="Bifunct_BirA"/>
    <property type="match status" value="1"/>
</dbReference>
<evidence type="ECO:0000256" key="2">
    <source>
        <dbReference type="ARBA" id="ARBA00022741"/>
    </source>
</evidence>
<dbReference type="InterPro" id="IPR045864">
    <property type="entry name" value="aa-tRNA-synth_II/BPL/LPL"/>
</dbReference>
<sequence length="332" mass="36200">MRTKILDILRINSPEPVSGEALSTQLKISRTAIWKHIQVLKKEGYAIEALPKKGYVLTSVPDKMLPAEIISKLKTKWLGRQVRYTESVTSTNEMGKTLANAGCANGVVCVAEEQIGGKGRLSRGWFSPAGDGLWFSVILKPPFMPDEASKCTLLAAVAVVSSINDYAKVKAAIKWPNDILLEGKKLVGILTEMSAEFGHINYIVIGIGINISVPRSKVPAELRDSAISLADVSKEKINRVELLAAVLKNLEDLYEIVLSEGFAPILKLWRQYSTTIGKEVKVIAPDMTYTGTAIDIDENGLLIVDRGNGVIEKVVAGDVSIRPAKAKRGKYE</sequence>
<dbReference type="Gene3D" id="2.30.30.100">
    <property type="match status" value="1"/>
</dbReference>
<dbReference type="PANTHER" id="PTHR12835">
    <property type="entry name" value="BIOTIN PROTEIN LIGASE"/>
    <property type="match status" value="1"/>
</dbReference>
<dbReference type="Gene3D" id="3.30.930.10">
    <property type="entry name" value="Bira Bifunctional Protein, Domain 2"/>
    <property type="match status" value="1"/>
</dbReference>
<dbReference type="InterPro" id="IPR011991">
    <property type="entry name" value="ArsR-like_HTH"/>
</dbReference>
<dbReference type="GO" id="GO:0005737">
    <property type="term" value="C:cytoplasm"/>
    <property type="evidence" value="ECO:0007669"/>
    <property type="project" value="TreeGrafter"/>
</dbReference>
<protein>
    <submittedName>
        <fullName evidence="5">Bifunctional ligase/repressor BirA</fullName>
        <ecNumber evidence="5">6.3.4.15</ecNumber>
    </submittedName>
</protein>
<dbReference type="CDD" id="cd00090">
    <property type="entry name" value="HTH_ARSR"/>
    <property type="match status" value="1"/>
</dbReference>
<evidence type="ECO:0000256" key="3">
    <source>
        <dbReference type="ARBA" id="ARBA00022840"/>
    </source>
</evidence>
<keyword evidence="2" id="KW-0547">Nucleotide-binding</keyword>
<dbReference type="NCBIfam" id="TIGR00121">
    <property type="entry name" value="birA_ligase"/>
    <property type="match status" value="1"/>
</dbReference>
<dbReference type="GO" id="GO:0005524">
    <property type="term" value="F:ATP binding"/>
    <property type="evidence" value="ECO:0007669"/>
    <property type="project" value="UniProtKB-KW"/>
</dbReference>
<dbReference type="PANTHER" id="PTHR12835:SF5">
    <property type="entry name" value="BIOTIN--PROTEIN LIGASE"/>
    <property type="match status" value="1"/>
</dbReference>
<dbReference type="SUPFAM" id="SSF55681">
    <property type="entry name" value="Class II aaRS and biotin synthetases"/>
    <property type="match status" value="1"/>
</dbReference>
<dbReference type="InterPro" id="IPR004143">
    <property type="entry name" value="BPL_LPL_catalytic"/>
</dbReference>
<dbReference type="SUPFAM" id="SSF46785">
    <property type="entry name" value="Winged helix' DNA-binding domain"/>
    <property type="match status" value="1"/>
</dbReference>
<evidence type="ECO:0000259" key="4">
    <source>
        <dbReference type="PROSITE" id="PS51733"/>
    </source>
</evidence>
<dbReference type="GO" id="GO:0006355">
    <property type="term" value="P:regulation of DNA-templated transcription"/>
    <property type="evidence" value="ECO:0007669"/>
    <property type="project" value="InterPro"/>
</dbReference>
<dbReference type="InterPro" id="IPR004408">
    <property type="entry name" value="Biotin_CoA_COase_ligase"/>
</dbReference>